<dbReference type="RefSeq" id="WP_130481822.1">
    <property type="nucleotide sequence ID" value="NZ_SGWV01000009.1"/>
</dbReference>
<organism evidence="9 10">
    <name type="scientific">Sphaerotilus mobilis</name>
    <dbReference type="NCBI Taxonomy" id="47994"/>
    <lineage>
        <taxon>Bacteria</taxon>
        <taxon>Pseudomonadati</taxon>
        <taxon>Pseudomonadota</taxon>
        <taxon>Betaproteobacteria</taxon>
        <taxon>Burkholderiales</taxon>
        <taxon>Sphaerotilaceae</taxon>
        <taxon>Sphaerotilus</taxon>
    </lineage>
</organism>
<dbReference type="EMBL" id="SGWV01000009">
    <property type="protein sequence ID" value="RZS54470.1"/>
    <property type="molecule type" value="Genomic_DNA"/>
</dbReference>
<dbReference type="PANTHER" id="PTHR33751">
    <property type="entry name" value="CBB3-TYPE CYTOCHROME C OXIDASE SUBUNIT FIXP"/>
    <property type="match status" value="1"/>
</dbReference>
<dbReference type="AlphaFoldDB" id="A0A4V2EW21"/>
<evidence type="ECO:0000256" key="4">
    <source>
        <dbReference type="ARBA" id="ARBA00022982"/>
    </source>
</evidence>
<evidence type="ECO:0000256" key="6">
    <source>
        <dbReference type="PROSITE-ProRule" id="PRU00433"/>
    </source>
</evidence>
<protein>
    <submittedName>
        <fullName evidence="9">Cytochrome c553</fullName>
    </submittedName>
</protein>
<keyword evidence="7" id="KW-0732">Signal</keyword>
<evidence type="ECO:0000256" key="1">
    <source>
        <dbReference type="ARBA" id="ARBA00022448"/>
    </source>
</evidence>
<gene>
    <name evidence="9" type="ORF">EV685_1947</name>
</gene>
<evidence type="ECO:0000256" key="3">
    <source>
        <dbReference type="ARBA" id="ARBA00022723"/>
    </source>
</evidence>
<feature type="domain" description="Cytochrome c" evidence="8">
    <location>
        <begin position="26"/>
        <end position="114"/>
    </location>
</feature>
<evidence type="ECO:0000313" key="9">
    <source>
        <dbReference type="EMBL" id="RZS54470.1"/>
    </source>
</evidence>
<dbReference type="GO" id="GO:0046872">
    <property type="term" value="F:metal ion binding"/>
    <property type="evidence" value="ECO:0007669"/>
    <property type="project" value="UniProtKB-KW"/>
</dbReference>
<evidence type="ECO:0000256" key="2">
    <source>
        <dbReference type="ARBA" id="ARBA00022617"/>
    </source>
</evidence>
<dbReference type="PANTHER" id="PTHR33751:SF9">
    <property type="entry name" value="CYTOCHROME C4"/>
    <property type="match status" value="1"/>
</dbReference>
<feature type="signal peptide" evidence="7">
    <location>
        <begin position="1"/>
        <end position="27"/>
    </location>
</feature>
<dbReference type="Gene3D" id="1.10.760.10">
    <property type="entry name" value="Cytochrome c-like domain"/>
    <property type="match status" value="1"/>
</dbReference>
<dbReference type="InterPro" id="IPR009056">
    <property type="entry name" value="Cyt_c-like_dom"/>
</dbReference>
<proteinExistence type="predicted"/>
<keyword evidence="1" id="KW-0813">Transport</keyword>
<feature type="chain" id="PRO_5020890151" evidence="7">
    <location>
        <begin position="28"/>
        <end position="114"/>
    </location>
</feature>
<comment type="caution">
    <text evidence="9">The sequence shown here is derived from an EMBL/GenBank/DDBJ whole genome shotgun (WGS) entry which is preliminary data.</text>
</comment>
<keyword evidence="4" id="KW-0249">Electron transport</keyword>
<evidence type="ECO:0000256" key="5">
    <source>
        <dbReference type="ARBA" id="ARBA00023004"/>
    </source>
</evidence>
<evidence type="ECO:0000259" key="8">
    <source>
        <dbReference type="PROSITE" id="PS51007"/>
    </source>
</evidence>
<dbReference type="GO" id="GO:0009055">
    <property type="term" value="F:electron transfer activity"/>
    <property type="evidence" value="ECO:0007669"/>
    <property type="project" value="InterPro"/>
</dbReference>
<reference evidence="9 10" key="1">
    <citation type="submission" date="2019-02" db="EMBL/GenBank/DDBJ databases">
        <title>Genomic Encyclopedia of Type Strains, Phase IV (KMG-IV): sequencing the most valuable type-strain genomes for metagenomic binning, comparative biology and taxonomic classification.</title>
        <authorList>
            <person name="Goeker M."/>
        </authorList>
    </citation>
    <scope>NUCLEOTIDE SEQUENCE [LARGE SCALE GENOMIC DNA]</scope>
    <source>
        <strain evidence="9 10">DSM 10617</strain>
    </source>
</reference>
<keyword evidence="5 6" id="KW-0408">Iron</keyword>
<dbReference type="Proteomes" id="UP000293433">
    <property type="component" value="Unassembled WGS sequence"/>
</dbReference>
<accession>A0A4V2EW21</accession>
<dbReference type="PROSITE" id="PS51007">
    <property type="entry name" value="CYTC"/>
    <property type="match status" value="1"/>
</dbReference>
<keyword evidence="10" id="KW-1185">Reference proteome</keyword>
<dbReference type="GO" id="GO:0020037">
    <property type="term" value="F:heme binding"/>
    <property type="evidence" value="ECO:0007669"/>
    <property type="project" value="InterPro"/>
</dbReference>
<keyword evidence="3 6" id="KW-0479">Metal-binding</keyword>
<dbReference type="InterPro" id="IPR050597">
    <property type="entry name" value="Cytochrome_c_Oxidase_Subunit"/>
</dbReference>
<dbReference type="InterPro" id="IPR036909">
    <property type="entry name" value="Cyt_c-like_dom_sf"/>
</dbReference>
<name>A0A4V2EW21_9BURK</name>
<dbReference type="OrthoDB" id="8526831at2"/>
<evidence type="ECO:0000313" key="10">
    <source>
        <dbReference type="Proteomes" id="UP000293433"/>
    </source>
</evidence>
<dbReference type="SUPFAM" id="SSF46626">
    <property type="entry name" value="Cytochrome c"/>
    <property type="match status" value="1"/>
</dbReference>
<keyword evidence="2 6" id="KW-0349">Heme</keyword>
<evidence type="ECO:0000256" key="7">
    <source>
        <dbReference type="SAM" id="SignalP"/>
    </source>
</evidence>
<sequence length="114" mass="12023">MPRTLPRTLASALTGLLLALTTLSAQAQAAGRPAPEALKLRALAATCAQCHGTDGRAVEGEATIRLAGLPADYLLTQLMAFRSGQRPATIMHQITKGYSQEQLESLATYFGGLK</sequence>